<dbReference type="HOGENOM" id="CLU_1257262_0_0_1"/>
<reference evidence="2" key="2">
    <citation type="submission" date="2006-08" db="EMBL/GenBank/DDBJ databases">
        <authorList>
            <person name="Qian G."/>
            <person name="Yu M."/>
        </authorList>
    </citation>
    <scope>NUCLEOTIDE SEQUENCE</scope>
    <source>
        <strain evidence="2">TSC#14030-0811.24</strain>
    </source>
</reference>
<dbReference type="Proteomes" id="UP000007798">
    <property type="component" value="Unassembled WGS sequence"/>
</dbReference>
<organism evidence="1 3">
    <name type="scientific">Drosophila willistoni</name>
    <name type="common">Fruit fly</name>
    <dbReference type="NCBI Taxonomy" id="7260"/>
    <lineage>
        <taxon>Eukaryota</taxon>
        <taxon>Metazoa</taxon>
        <taxon>Ecdysozoa</taxon>
        <taxon>Arthropoda</taxon>
        <taxon>Hexapoda</taxon>
        <taxon>Insecta</taxon>
        <taxon>Pterygota</taxon>
        <taxon>Neoptera</taxon>
        <taxon>Endopterygota</taxon>
        <taxon>Diptera</taxon>
        <taxon>Brachycera</taxon>
        <taxon>Muscomorpha</taxon>
        <taxon>Ephydroidea</taxon>
        <taxon>Drosophilidae</taxon>
        <taxon>Drosophila</taxon>
        <taxon>Sophophora</taxon>
    </lineage>
</organism>
<evidence type="ECO:0000313" key="1">
    <source>
        <dbReference type="EMBL" id="EDW78884.1"/>
    </source>
</evidence>
<reference evidence="1" key="1">
    <citation type="submission" date="2006-08" db="EMBL/GenBank/DDBJ databases">
        <authorList>
            <person name="Remington K."/>
            <person name="Strausberg R."/>
            <person name="Sutton G."/>
            <person name="Walenz B."/>
            <person name="Johnson J."/>
            <person name="Utterback T."/>
            <person name="Venter J.C."/>
        </authorList>
    </citation>
    <scope>NUCLEOTIDE SEQUENCE</scope>
    <source>
        <strain evidence="1">TSC#14030-0811.24</strain>
    </source>
</reference>
<dbReference type="KEGG" id="dwi:6645180"/>
<accession>B4N3E5</accession>
<evidence type="ECO:0000313" key="3">
    <source>
        <dbReference type="Proteomes" id="UP000007798"/>
    </source>
</evidence>
<reference evidence="1" key="5">
    <citation type="submission" date="2008-06" db="EMBL/GenBank/DDBJ databases">
        <authorList>
            <consortium name="FlyBase"/>
        </authorList>
    </citation>
    <scope>NUCLEOTIDE SEQUENCE</scope>
    <source>
        <strain evidence="1">TSC#14030-0811.24</strain>
    </source>
</reference>
<gene>
    <name evidence="1" type="primary">Dwil\GK12719</name>
    <name evidence="1" type="ORF">Dwil_GK12719</name>
</gene>
<dbReference type="EMBL" id="CH964085">
    <property type="protein sequence ID" value="KRF98964.1"/>
    <property type="molecule type" value="Genomic_DNA"/>
</dbReference>
<sequence>MSQQSANSPVGTKVMLLLKAANEPLNKTDLLNKLGVDKMDKTKQNSLKLELNMVLDAAVKLGFITKFEDYFVPATHPTDMVELLGFNETSQSDISLSPTVDTVSTYSDSVEPNMEMGTKLIHYMKSVNMPLKKSDLLNMMGVEHMDMAEQAQAENEIDKVLKDAVNLGFVQTIEDHFIPATHILDVYEILEKTKDNESNMSIISIGSSIESMTKKSDVDI</sequence>
<reference evidence="1 3" key="3">
    <citation type="journal article" date="2007" name="Nature">
        <title>Evolution of genes and genomes on the Drosophila phylogeny.</title>
        <authorList>
            <consortium name="Drosophila 12 Genomes Consortium"/>
            <person name="Clark A.G."/>
            <person name="Eisen M.B."/>
            <person name="Smith D.R."/>
            <person name="Bergman C.M."/>
            <person name="Oliver B."/>
            <person name="Markow T.A."/>
            <person name="Kaufman T.C."/>
            <person name="Kellis M."/>
            <person name="Gelbart W."/>
            <person name="Iyer V.N."/>
            <person name="Pollard D.A."/>
            <person name="Sackton T.B."/>
            <person name="Larracuente A.M."/>
            <person name="Singh N.D."/>
            <person name="Abad J.P."/>
            <person name="Abt D.N."/>
            <person name="Adryan B."/>
            <person name="Aguade M."/>
            <person name="Akashi H."/>
            <person name="Anderson W.W."/>
            <person name="Aquadro C.F."/>
            <person name="Ardell D.H."/>
            <person name="Arguello R."/>
            <person name="Artieri C.G."/>
            <person name="Barbash D.A."/>
            <person name="Barker D."/>
            <person name="Barsanti P."/>
            <person name="Batterham P."/>
            <person name="Batzoglou S."/>
            <person name="Begun D."/>
            <person name="Bhutkar A."/>
            <person name="Blanco E."/>
            <person name="Bosak S.A."/>
            <person name="Bradley R.K."/>
            <person name="Brand A.D."/>
            <person name="Brent M.R."/>
            <person name="Brooks A.N."/>
            <person name="Brown R.H."/>
            <person name="Butlin R.K."/>
            <person name="Caggese C."/>
            <person name="Calvi B.R."/>
            <person name="Bernardo de Carvalho A."/>
            <person name="Caspi A."/>
            <person name="Castrezana S."/>
            <person name="Celniker S.E."/>
            <person name="Chang J.L."/>
            <person name="Chapple C."/>
            <person name="Chatterji S."/>
            <person name="Chinwalla A."/>
            <person name="Civetta A."/>
            <person name="Clifton S.W."/>
            <person name="Comeron J.M."/>
            <person name="Costello J.C."/>
            <person name="Coyne J.A."/>
            <person name="Daub J."/>
            <person name="David R.G."/>
            <person name="Delcher A.L."/>
            <person name="Delehaunty K."/>
            <person name="Do C.B."/>
            <person name="Ebling H."/>
            <person name="Edwards K."/>
            <person name="Eickbush T."/>
            <person name="Evans J.D."/>
            <person name="Filipski A."/>
            <person name="Findeiss S."/>
            <person name="Freyhult E."/>
            <person name="Fulton L."/>
            <person name="Fulton R."/>
            <person name="Garcia A.C."/>
            <person name="Gardiner A."/>
            <person name="Garfield D.A."/>
            <person name="Garvin B.E."/>
            <person name="Gibson G."/>
            <person name="Gilbert D."/>
            <person name="Gnerre S."/>
            <person name="Godfrey J."/>
            <person name="Good R."/>
            <person name="Gotea V."/>
            <person name="Gravely B."/>
            <person name="Greenberg A.J."/>
            <person name="Griffiths-Jones S."/>
            <person name="Gross S."/>
            <person name="Guigo R."/>
            <person name="Gustafson E.A."/>
            <person name="Haerty W."/>
            <person name="Hahn M.W."/>
            <person name="Halligan D.L."/>
            <person name="Halpern A.L."/>
            <person name="Halter G.M."/>
            <person name="Han M.V."/>
            <person name="Heger A."/>
            <person name="Hillier L."/>
            <person name="Hinrichs A.S."/>
            <person name="Holmes I."/>
            <person name="Hoskins R.A."/>
            <person name="Hubisz M.J."/>
            <person name="Hultmark D."/>
            <person name="Huntley M.A."/>
            <person name="Jaffe D.B."/>
            <person name="Jagadeeshan S."/>
            <person name="Jeck W.R."/>
            <person name="Johnson J."/>
            <person name="Jones C.D."/>
            <person name="Jordan W.C."/>
            <person name="Karpen G.H."/>
            <person name="Kataoka E."/>
            <person name="Keightley P.D."/>
            <person name="Kheradpour P."/>
            <person name="Kirkness E.F."/>
            <person name="Koerich L.B."/>
            <person name="Kristiansen K."/>
            <person name="Kudrna D."/>
            <person name="Kulathinal R.J."/>
            <person name="Kumar S."/>
            <person name="Kwok R."/>
            <person name="Lander E."/>
            <person name="Langley C.H."/>
            <person name="Lapoint R."/>
            <person name="Lazzaro B.P."/>
            <person name="Lee S.J."/>
            <person name="Levesque L."/>
            <person name="Li R."/>
            <person name="Lin C.F."/>
            <person name="Lin M.F."/>
            <person name="Lindblad-Toh K."/>
            <person name="Llopart A."/>
            <person name="Long M."/>
            <person name="Low L."/>
            <person name="Lozovsky E."/>
            <person name="Lu J."/>
            <person name="Luo M."/>
            <person name="Machado C.A."/>
            <person name="Makalowski W."/>
            <person name="Marzo M."/>
            <person name="Matsuda M."/>
            <person name="Matzkin L."/>
            <person name="McAllister B."/>
            <person name="McBride C.S."/>
            <person name="McKernan B."/>
            <person name="McKernan K."/>
            <person name="Mendez-Lago M."/>
            <person name="Minx P."/>
            <person name="Mollenhauer M.U."/>
            <person name="Montooth K."/>
            <person name="Mount S.M."/>
            <person name="Mu X."/>
            <person name="Myers E."/>
            <person name="Negre B."/>
            <person name="Newfeld S."/>
            <person name="Nielsen R."/>
            <person name="Noor M.A."/>
            <person name="O'Grady P."/>
            <person name="Pachter L."/>
            <person name="Papaceit M."/>
            <person name="Parisi M.J."/>
            <person name="Parisi M."/>
            <person name="Parts L."/>
            <person name="Pedersen J.S."/>
            <person name="Pesole G."/>
            <person name="Phillippy A.M."/>
            <person name="Ponting C.P."/>
            <person name="Pop M."/>
            <person name="Porcelli D."/>
            <person name="Powell J.R."/>
            <person name="Prohaska S."/>
            <person name="Pruitt K."/>
            <person name="Puig M."/>
            <person name="Quesneville H."/>
            <person name="Ram K.R."/>
            <person name="Rand D."/>
            <person name="Rasmussen M.D."/>
            <person name="Reed L.K."/>
            <person name="Reenan R."/>
            <person name="Reily A."/>
            <person name="Remington K.A."/>
            <person name="Rieger T.T."/>
            <person name="Ritchie M.G."/>
            <person name="Robin C."/>
            <person name="Rogers Y.H."/>
            <person name="Rohde C."/>
            <person name="Rozas J."/>
            <person name="Rubenfield M.J."/>
            <person name="Ruiz A."/>
            <person name="Russo S."/>
            <person name="Salzberg S.L."/>
            <person name="Sanchez-Gracia A."/>
            <person name="Saranga D.J."/>
            <person name="Sato H."/>
            <person name="Schaeffer S.W."/>
            <person name="Schatz M.C."/>
            <person name="Schlenke T."/>
            <person name="Schwartz R."/>
            <person name="Segarra C."/>
            <person name="Singh R.S."/>
            <person name="Sirot L."/>
            <person name="Sirota M."/>
            <person name="Sisneros N.B."/>
            <person name="Smith C.D."/>
            <person name="Smith T.F."/>
            <person name="Spieth J."/>
            <person name="Stage D.E."/>
            <person name="Stark A."/>
            <person name="Stephan W."/>
            <person name="Strausberg R.L."/>
            <person name="Strempel S."/>
            <person name="Sturgill D."/>
            <person name="Sutton G."/>
            <person name="Sutton G.G."/>
            <person name="Tao W."/>
            <person name="Teichmann S."/>
            <person name="Tobari Y.N."/>
            <person name="Tomimura Y."/>
            <person name="Tsolas J.M."/>
            <person name="Valente V.L."/>
            <person name="Venter E."/>
            <person name="Venter J.C."/>
            <person name="Vicario S."/>
            <person name="Vieira F.G."/>
            <person name="Vilella A.J."/>
            <person name="Villasante A."/>
            <person name="Walenz B."/>
            <person name="Wang J."/>
            <person name="Wasserman M."/>
            <person name="Watts T."/>
            <person name="Wilson D."/>
            <person name="Wilson R.K."/>
            <person name="Wing R.A."/>
            <person name="Wolfner M.F."/>
            <person name="Wong A."/>
            <person name="Wong G.K."/>
            <person name="Wu C.I."/>
            <person name="Wu G."/>
            <person name="Yamamoto D."/>
            <person name="Yang H.P."/>
            <person name="Yang S.P."/>
            <person name="Yorke J.A."/>
            <person name="Yoshida K."/>
            <person name="Zdobnov E."/>
            <person name="Zhang P."/>
            <person name="Zhang Y."/>
            <person name="Zimin A.V."/>
            <person name="Baldwin J."/>
            <person name="Abdouelleil A."/>
            <person name="Abdulkadir J."/>
            <person name="Abebe A."/>
            <person name="Abera B."/>
            <person name="Abreu J."/>
            <person name="Acer S.C."/>
            <person name="Aftuck L."/>
            <person name="Alexander A."/>
            <person name="An P."/>
            <person name="Anderson E."/>
            <person name="Anderson S."/>
            <person name="Arachi H."/>
            <person name="Azer M."/>
            <person name="Bachantsang P."/>
            <person name="Barry A."/>
            <person name="Bayul T."/>
            <person name="Berlin A."/>
            <person name="Bessette D."/>
            <person name="Bloom T."/>
            <person name="Blye J."/>
            <person name="Boguslavskiy L."/>
            <person name="Bonnet C."/>
            <person name="Boukhgalter B."/>
            <person name="Bourzgui I."/>
            <person name="Brown A."/>
            <person name="Cahill P."/>
            <person name="Channer S."/>
            <person name="Cheshatsang Y."/>
            <person name="Chuda L."/>
            <person name="Citroen M."/>
            <person name="Collymore A."/>
            <person name="Cooke P."/>
            <person name="Costello M."/>
            <person name="D'Aco K."/>
            <person name="Daza R."/>
            <person name="De Haan G."/>
            <person name="DeGray S."/>
            <person name="DeMaso C."/>
            <person name="Dhargay N."/>
            <person name="Dooley K."/>
            <person name="Dooley E."/>
            <person name="Doricent M."/>
            <person name="Dorje P."/>
            <person name="Dorjee K."/>
            <person name="Dupes A."/>
            <person name="Elong R."/>
            <person name="Falk J."/>
            <person name="Farina A."/>
            <person name="Faro S."/>
            <person name="Ferguson D."/>
            <person name="Fisher S."/>
            <person name="Foley C.D."/>
            <person name="Franke A."/>
            <person name="Friedrich D."/>
            <person name="Gadbois L."/>
            <person name="Gearin G."/>
            <person name="Gearin C.R."/>
            <person name="Giannoukos G."/>
            <person name="Goode T."/>
            <person name="Graham J."/>
            <person name="Grandbois E."/>
            <person name="Grewal S."/>
            <person name="Gyaltsen K."/>
            <person name="Hafez N."/>
            <person name="Hagos B."/>
            <person name="Hall J."/>
            <person name="Henson C."/>
            <person name="Hollinger A."/>
            <person name="Honan T."/>
            <person name="Huard M.D."/>
            <person name="Hughes L."/>
            <person name="Hurhula B."/>
            <person name="Husby M.E."/>
            <person name="Kamat A."/>
            <person name="Kanga B."/>
            <person name="Kashin S."/>
            <person name="Khazanovich D."/>
            <person name="Kisner P."/>
            <person name="Lance K."/>
            <person name="Lara M."/>
            <person name="Lee W."/>
            <person name="Lennon N."/>
            <person name="Letendre F."/>
            <person name="LeVine R."/>
            <person name="Lipovsky A."/>
            <person name="Liu X."/>
            <person name="Liu J."/>
            <person name="Liu S."/>
            <person name="Lokyitsang T."/>
            <person name="Lokyitsang Y."/>
            <person name="Lubonja R."/>
            <person name="Lui A."/>
            <person name="MacDonald P."/>
            <person name="Magnisalis V."/>
            <person name="Maru K."/>
            <person name="Matthews C."/>
            <person name="McCusker W."/>
            <person name="McDonough S."/>
            <person name="Mehta T."/>
            <person name="Meldrim J."/>
            <person name="Meneus L."/>
            <person name="Mihai O."/>
            <person name="Mihalev A."/>
            <person name="Mihova T."/>
            <person name="Mittelman R."/>
            <person name="Mlenga V."/>
            <person name="Montmayeur A."/>
            <person name="Mulrain L."/>
            <person name="Navidi A."/>
            <person name="Naylor J."/>
            <person name="Negash T."/>
            <person name="Nguyen T."/>
            <person name="Nguyen N."/>
            <person name="Nicol R."/>
            <person name="Norbu C."/>
            <person name="Norbu N."/>
            <person name="Novod N."/>
            <person name="O'Neill B."/>
            <person name="Osman S."/>
            <person name="Markiewicz E."/>
            <person name="Oyono O.L."/>
            <person name="Patti C."/>
            <person name="Phunkhang P."/>
            <person name="Pierre F."/>
            <person name="Priest M."/>
            <person name="Raghuraman S."/>
            <person name="Rege F."/>
            <person name="Reyes R."/>
            <person name="Rise C."/>
            <person name="Rogov P."/>
            <person name="Ross K."/>
            <person name="Ryan E."/>
            <person name="Settipalli S."/>
            <person name="Shea T."/>
            <person name="Sherpa N."/>
            <person name="Shi L."/>
            <person name="Shih D."/>
            <person name="Sparrow T."/>
            <person name="Spaulding J."/>
            <person name="Stalker J."/>
            <person name="Stange-Thomann N."/>
            <person name="Stavropoulos S."/>
            <person name="Stone C."/>
            <person name="Strader C."/>
            <person name="Tesfaye S."/>
            <person name="Thomson T."/>
            <person name="Thoulutsang Y."/>
            <person name="Thoulutsang D."/>
            <person name="Topham K."/>
            <person name="Topping I."/>
            <person name="Tsamla T."/>
            <person name="Vassiliev H."/>
            <person name="Vo A."/>
            <person name="Wangchuk T."/>
            <person name="Wangdi T."/>
            <person name="Weiand M."/>
            <person name="Wilkinson J."/>
            <person name="Wilson A."/>
            <person name="Yadav S."/>
            <person name="Young G."/>
            <person name="Yu Q."/>
            <person name="Zembek L."/>
            <person name="Zhong D."/>
            <person name="Zimmer A."/>
            <person name="Zwirko Z."/>
            <person name="Jaffe D.B."/>
            <person name="Alvarez P."/>
            <person name="Brockman W."/>
            <person name="Butler J."/>
            <person name="Chin C."/>
            <person name="Gnerre S."/>
            <person name="Grabherr M."/>
            <person name="Kleber M."/>
            <person name="Mauceli E."/>
            <person name="MacCallum I."/>
        </authorList>
    </citation>
    <scope>NUCLEOTIDE SEQUENCE [LARGE SCALE GENOMIC DNA]</scope>
    <source>
        <strain evidence="1">TSC#14030-0811.24</strain>
        <strain evidence="3">Tucson 14030-0811.24</strain>
    </source>
</reference>
<dbReference type="AlphaFoldDB" id="B4N3E5"/>
<dbReference type="InParanoid" id="B4N3E5"/>
<reference evidence="1" key="4">
    <citation type="journal article" date="2008" name="Bioinformatics">
        <title>Assembly reconciliation.</title>
        <authorList>
            <person name="Zimin A.V."/>
            <person name="Smith D.R."/>
            <person name="Sutton G."/>
            <person name="Yorke J.A."/>
        </authorList>
    </citation>
    <scope>NUCLEOTIDE SEQUENCE</scope>
    <source>
        <strain evidence="1">TSC#14030-0811.24</strain>
    </source>
</reference>
<proteinExistence type="predicted"/>
<name>B4N3E5_DROWI</name>
<dbReference type="EMBL" id="CH964085">
    <property type="protein sequence ID" value="EDW78884.1"/>
    <property type="molecule type" value="Genomic_DNA"/>
</dbReference>
<keyword evidence="3" id="KW-1185">Reference proteome</keyword>
<protein>
    <submittedName>
        <fullName evidence="1">Uncharacterized protein, isoform A</fullName>
    </submittedName>
    <submittedName>
        <fullName evidence="2">Uncharacterized protein, isoform B</fullName>
    </submittedName>
</protein>
<evidence type="ECO:0000313" key="2">
    <source>
        <dbReference type="EMBL" id="KRF98964.1"/>
    </source>
</evidence>